<dbReference type="RefSeq" id="WP_091722168.1">
    <property type="nucleotide sequence ID" value="NZ_FNHS01000025.1"/>
</dbReference>
<evidence type="ECO:0000313" key="3">
    <source>
        <dbReference type="Proteomes" id="UP000198704"/>
    </source>
</evidence>
<sequence length="76" mass="8214">MLTAAQARAARALLDWSQTQFAAASHLGLSTIRDFEKGRRMPGHNNLAGMVRALEQAGVILLADEGNGRGEGVRRR</sequence>
<dbReference type="SMART" id="SM00530">
    <property type="entry name" value="HTH_XRE"/>
    <property type="match status" value="1"/>
</dbReference>
<accession>A0A1H0K687</accession>
<evidence type="ECO:0000259" key="1">
    <source>
        <dbReference type="PROSITE" id="PS50943"/>
    </source>
</evidence>
<dbReference type="InterPro" id="IPR010982">
    <property type="entry name" value="Lambda_DNA-bd_dom_sf"/>
</dbReference>
<dbReference type="STRING" id="582672.SAMN05216360_12510"/>
<proteinExistence type="predicted"/>
<keyword evidence="3" id="KW-1185">Reference proteome</keyword>
<dbReference type="Gene3D" id="1.10.260.40">
    <property type="entry name" value="lambda repressor-like DNA-binding domains"/>
    <property type="match status" value="1"/>
</dbReference>
<dbReference type="InterPro" id="IPR001387">
    <property type="entry name" value="Cro/C1-type_HTH"/>
</dbReference>
<dbReference type="CDD" id="cd00093">
    <property type="entry name" value="HTH_XRE"/>
    <property type="match status" value="1"/>
</dbReference>
<dbReference type="OrthoDB" id="4419620at2"/>
<organism evidence="2 3">
    <name type="scientific">Methylobacterium phyllostachyos</name>
    <dbReference type="NCBI Taxonomy" id="582672"/>
    <lineage>
        <taxon>Bacteria</taxon>
        <taxon>Pseudomonadati</taxon>
        <taxon>Pseudomonadota</taxon>
        <taxon>Alphaproteobacteria</taxon>
        <taxon>Hyphomicrobiales</taxon>
        <taxon>Methylobacteriaceae</taxon>
        <taxon>Methylobacterium</taxon>
    </lineage>
</organism>
<feature type="domain" description="HTH cro/C1-type" evidence="1">
    <location>
        <begin position="8"/>
        <end position="61"/>
    </location>
</feature>
<dbReference type="PROSITE" id="PS50943">
    <property type="entry name" value="HTH_CROC1"/>
    <property type="match status" value="1"/>
</dbReference>
<dbReference type="AlphaFoldDB" id="A0A1H0K687"/>
<protein>
    <submittedName>
        <fullName evidence="2">Helix-turn-helix</fullName>
    </submittedName>
</protein>
<dbReference type="Proteomes" id="UP000198704">
    <property type="component" value="Unassembled WGS sequence"/>
</dbReference>
<name>A0A1H0K687_9HYPH</name>
<evidence type="ECO:0000313" key="2">
    <source>
        <dbReference type="EMBL" id="SDO51260.1"/>
    </source>
</evidence>
<reference evidence="3" key="1">
    <citation type="submission" date="2016-10" db="EMBL/GenBank/DDBJ databases">
        <authorList>
            <person name="Varghese N."/>
            <person name="Submissions S."/>
        </authorList>
    </citation>
    <scope>NUCLEOTIDE SEQUENCE [LARGE SCALE GENOMIC DNA]</scope>
    <source>
        <strain evidence="3">BL47</strain>
    </source>
</reference>
<gene>
    <name evidence="2" type="ORF">SAMN05216360_12510</name>
</gene>
<dbReference type="Pfam" id="PF01381">
    <property type="entry name" value="HTH_3"/>
    <property type="match status" value="1"/>
</dbReference>
<dbReference type="SUPFAM" id="SSF47413">
    <property type="entry name" value="lambda repressor-like DNA-binding domains"/>
    <property type="match status" value="1"/>
</dbReference>
<dbReference type="GO" id="GO:0003677">
    <property type="term" value="F:DNA binding"/>
    <property type="evidence" value="ECO:0007669"/>
    <property type="project" value="InterPro"/>
</dbReference>
<dbReference type="EMBL" id="FNHS01000025">
    <property type="protein sequence ID" value="SDO51260.1"/>
    <property type="molecule type" value="Genomic_DNA"/>
</dbReference>